<reference evidence="2 3" key="1">
    <citation type="journal article" date="2019" name="Sci. Rep.">
        <title>Orb-weaving spider Araneus ventricosus genome elucidates the spidroin gene catalogue.</title>
        <authorList>
            <person name="Kono N."/>
            <person name="Nakamura H."/>
            <person name="Ohtoshi R."/>
            <person name="Moran D.A.P."/>
            <person name="Shinohara A."/>
            <person name="Yoshida Y."/>
            <person name="Fujiwara M."/>
            <person name="Mori M."/>
            <person name="Tomita M."/>
            <person name="Arakawa K."/>
        </authorList>
    </citation>
    <scope>NUCLEOTIDE SEQUENCE [LARGE SCALE GENOMIC DNA]</scope>
</reference>
<organism evidence="2 3">
    <name type="scientific">Araneus ventricosus</name>
    <name type="common">Orbweaver spider</name>
    <name type="synonym">Epeira ventricosa</name>
    <dbReference type="NCBI Taxonomy" id="182803"/>
    <lineage>
        <taxon>Eukaryota</taxon>
        <taxon>Metazoa</taxon>
        <taxon>Ecdysozoa</taxon>
        <taxon>Arthropoda</taxon>
        <taxon>Chelicerata</taxon>
        <taxon>Arachnida</taxon>
        <taxon>Araneae</taxon>
        <taxon>Araneomorphae</taxon>
        <taxon>Entelegynae</taxon>
        <taxon>Araneoidea</taxon>
        <taxon>Araneidae</taxon>
        <taxon>Araneus</taxon>
    </lineage>
</organism>
<evidence type="ECO:0000313" key="3">
    <source>
        <dbReference type="Proteomes" id="UP000499080"/>
    </source>
</evidence>
<dbReference type="AlphaFoldDB" id="A0A4Y2J0B1"/>
<dbReference type="InterPro" id="IPR036397">
    <property type="entry name" value="RNaseH_sf"/>
</dbReference>
<dbReference type="Proteomes" id="UP000499080">
    <property type="component" value="Unassembled WGS sequence"/>
</dbReference>
<feature type="domain" description="Tc1-like transposase DDE" evidence="1">
    <location>
        <begin position="17"/>
        <end position="93"/>
    </location>
</feature>
<sequence length="141" mass="16641">MGPLRRIQEILDKFMYEDTLEYTMRPYARNSLGRGFIFQQDNDPKYRSKHIQNWFSHRHVTLLDWPSQSPDLNIIEGVWAELERRLEGRNARNAGEKFSQLEEEWKKIPLSFIQIFLTLCHVGAKLLLMPRGLGLPPSINM</sequence>
<comment type="caution">
    <text evidence="2">The sequence shown here is derived from an EMBL/GenBank/DDBJ whole genome shotgun (WGS) entry which is preliminary data.</text>
</comment>
<proteinExistence type="predicted"/>
<dbReference type="InterPro" id="IPR038717">
    <property type="entry name" value="Tc1-like_DDE_dom"/>
</dbReference>
<accession>A0A4Y2J0B1</accession>
<gene>
    <name evidence="2" type="primary">tc1a_73</name>
    <name evidence="2" type="ORF">AVEN_223569_1</name>
</gene>
<dbReference type="Pfam" id="PF13358">
    <property type="entry name" value="DDE_3"/>
    <property type="match status" value="1"/>
</dbReference>
<evidence type="ECO:0000313" key="2">
    <source>
        <dbReference type="EMBL" id="GBM82989.1"/>
    </source>
</evidence>
<keyword evidence="3" id="KW-1185">Reference proteome</keyword>
<evidence type="ECO:0000259" key="1">
    <source>
        <dbReference type="Pfam" id="PF13358"/>
    </source>
</evidence>
<dbReference type="EMBL" id="BGPR01003048">
    <property type="protein sequence ID" value="GBM82989.1"/>
    <property type="molecule type" value="Genomic_DNA"/>
</dbReference>
<dbReference type="OrthoDB" id="6437518at2759"/>
<name>A0A4Y2J0B1_ARAVE</name>
<dbReference type="GO" id="GO:0003676">
    <property type="term" value="F:nucleic acid binding"/>
    <property type="evidence" value="ECO:0007669"/>
    <property type="project" value="InterPro"/>
</dbReference>
<protein>
    <submittedName>
        <fullName evidence="2">Transposable element Tc1 transposase</fullName>
    </submittedName>
</protein>
<dbReference type="Gene3D" id="3.30.420.10">
    <property type="entry name" value="Ribonuclease H-like superfamily/Ribonuclease H"/>
    <property type="match status" value="1"/>
</dbReference>